<dbReference type="PANTHER" id="PTHR13382">
    <property type="entry name" value="MITOCHONDRIAL ATP SYNTHASE COUPLING FACTOR B"/>
    <property type="match status" value="1"/>
</dbReference>
<reference evidence="2 3" key="1">
    <citation type="submission" date="2019-12" db="EMBL/GenBank/DDBJ databases">
        <authorList>
            <person name="Alioto T."/>
            <person name="Alioto T."/>
            <person name="Gomez Garrido J."/>
        </authorList>
    </citation>
    <scope>NUCLEOTIDE SEQUENCE [LARGE SCALE GENOMIC DNA]</scope>
</reference>
<organism evidence="2 3">
    <name type="scientific">Olea europaea subsp. europaea</name>
    <dbReference type="NCBI Taxonomy" id="158383"/>
    <lineage>
        <taxon>Eukaryota</taxon>
        <taxon>Viridiplantae</taxon>
        <taxon>Streptophyta</taxon>
        <taxon>Embryophyta</taxon>
        <taxon>Tracheophyta</taxon>
        <taxon>Spermatophyta</taxon>
        <taxon>Magnoliopsida</taxon>
        <taxon>eudicotyledons</taxon>
        <taxon>Gunneridae</taxon>
        <taxon>Pentapetalae</taxon>
        <taxon>asterids</taxon>
        <taxon>lamiids</taxon>
        <taxon>Lamiales</taxon>
        <taxon>Oleaceae</taxon>
        <taxon>Oleeae</taxon>
        <taxon>Olea</taxon>
    </lineage>
</organism>
<dbReference type="Proteomes" id="UP000594638">
    <property type="component" value="Unassembled WGS sequence"/>
</dbReference>
<accession>A0A8S0VF73</accession>
<proteinExistence type="predicted"/>
<dbReference type="InterPro" id="IPR036047">
    <property type="entry name" value="F-box-like_dom_sf"/>
</dbReference>
<dbReference type="Gene3D" id="3.80.10.10">
    <property type="entry name" value="Ribonuclease Inhibitor"/>
    <property type="match status" value="2"/>
</dbReference>
<dbReference type="OrthoDB" id="6362633at2759"/>
<dbReference type="InterPro" id="IPR032675">
    <property type="entry name" value="LRR_dom_sf"/>
</dbReference>
<evidence type="ECO:0000313" key="3">
    <source>
        <dbReference type="Proteomes" id="UP000594638"/>
    </source>
</evidence>
<dbReference type="Gene3D" id="1.20.1280.50">
    <property type="match status" value="1"/>
</dbReference>
<sequence>MYRHQPHPATPISDASLLIKHGKKRGNYNCGHCGLPKKGPNCNLPKDISGSFTPISTPTAGVERNHEEALKRGRGAPAWGSGEGTNWIFWIDVAEMPWTHKTISYDGKVRDMELMIRSRVLSDGSDMYRHQPHPATPISDASLLIKHGKKRGNYNCGHCGLPKKGHNCNLPKDISGSFTPISTPTAADDSIISISSVSESVMRPLPPPGSRRVLSFDDEFDMDPDMAGKLPASCLWEVLRRLPPVGLLSAAMVCKGWRETTKKLWRVAEELRLGVPAKAQIGFFGSMLQKCPGLTKLSLTMESHVDATMLACIAFSCPNLQSLEIFTDELSHFISEKRCLTSLKMEGCCKLGGLNFSSTSLSTLWLSDLHSLSKMVFNCPNLKEVSLDFSGQENDSTDLTTIVNGLGISCPKLQNIHIASMRLSHAVALALTASNLRGLRLLSLVLGSEITDASVAAIASSYSKLELLDLSGSGISDSGLGMICNVFPETLSKLLLALCPNITSSGIQFAAAQLPCLELMDCGMTICDPNSEISNEEDNDSDLQRTPNSKLHLIYQKLIIKHNQLKKLSLWGCSGLDALYLNCPELIDLDLNSCKYLHPERLLLECPNLRSVHASGCQDMLFKTIHNQACYDFLAVENHFSIKRLPDRSKRVNVPYLFSPQPCDEKERSRSRKRHCSVISTS</sequence>
<gene>
    <name evidence="2" type="ORF">OLEA9_A046645</name>
</gene>
<dbReference type="Gramene" id="OE9A046645T1">
    <property type="protein sequence ID" value="OE9A046645C1"/>
    <property type="gene ID" value="OE9A046645"/>
</dbReference>
<feature type="domain" description="F-box" evidence="1">
    <location>
        <begin position="224"/>
        <end position="268"/>
    </location>
</feature>
<dbReference type="AlphaFoldDB" id="A0A8S0VF73"/>
<dbReference type="SUPFAM" id="SSF81383">
    <property type="entry name" value="F-box domain"/>
    <property type="match status" value="1"/>
</dbReference>
<name>A0A8S0VF73_OLEEU</name>
<dbReference type="InterPro" id="IPR050648">
    <property type="entry name" value="F-box_LRR-repeat"/>
</dbReference>
<protein>
    <submittedName>
        <fullName evidence="2">F-box LRR-repeat 17-like</fullName>
    </submittedName>
</protein>
<dbReference type="PROSITE" id="PS50181">
    <property type="entry name" value="FBOX"/>
    <property type="match status" value="1"/>
</dbReference>
<keyword evidence="3" id="KW-1185">Reference proteome</keyword>
<evidence type="ECO:0000313" key="2">
    <source>
        <dbReference type="EMBL" id="CAA3028352.1"/>
    </source>
</evidence>
<dbReference type="GO" id="GO:0005737">
    <property type="term" value="C:cytoplasm"/>
    <property type="evidence" value="ECO:0007669"/>
    <property type="project" value="TreeGrafter"/>
</dbReference>
<evidence type="ECO:0000259" key="1">
    <source>
        <dbReference type="PROSITE" id="PS50181"/>
    </source>
</evidence>
<comment type="caution">
    <text evidence="2">The sequence shown here is derived from an EMBL/GenBank/DDBJ whole genome shotgun (WGS) entry which is preliminary data.</text>
</comment>
<dbReference type="Pfam" id="PF00646">
    <property type="entry name" value="F-box"/>
    <property type="match status" value="1"/>
</dbReference>
<dbReference type="SUPFAM" id="SSF52047">
    <property type="entry name" value="RNI-like"/>
    <property type="match status" value="1"/>
</dbReference>
<dbReference type="InterPro" id="IPR001810">
    <property type="entry name" value="F-box_dom"/>
</dbReference>
<dbReference type="EMBL" id="CACTIH010009250">
    <property type="protein sequence ID" value="CAA3028352.1"/>
    <property type="molecule type" value="Genomic_DNA"/>
</dbReference>
<dbReference type="PANTHER" id="PTHR13382:SF21">
    <property type="entry name" value="OS12G0601000 PROTEIN"/>
    <property type="match status" value="1"/>
</dbReference>